<dbReference type="EMBL" id="FMSH01000154">
    <property type="protein sequence ID" value="SCU75576.1"/>
    <property type="molecule type" value="Genomic_DNA"/>
</dbReference>
<name>A0A1K0JK39_CUPNE</name>
<evidence type="ECO:0000313" key="1">
    <source>
        <dbReference type="EMBL" id="SCU75576.1"/>
    </source>
</evidence>
<protein>
    <submittedName>
        <fullName evidence="1">Uncharacterized protein</fullName>
    </submittedName>
</protein>
<reference evidence="1" key="1">
    <citation type="submission" date="2016-09" db="EMBL/GenBank/DDBJ databases">
        <authorList>
            <person name="Capua I."/>
            <person name="De Benedictis P."/>
            <person name="Joannis T."/>
            <person name="Lombin L.H."/>
            <person name="Cattoli G."/>
        </authorList>
    </citation>
    <scope>NUCLEOTIDE SEQUENCE</scope>
    <source>
        <strain evidence="1">B9</strain>
    </source>
</reference>
<organism evidence="1">
    <name type="scientific">Cupriavidus necator</name>
    <name type="common">Alcaligenes eutrophus</name>
    <name type="synonym">Ralstonia eutropha</name>
    <dbReference type="NCBI Taxonomy" id="106590"/>
    <lineage>
        <taxon>Bacteria</taxon>
        <taxon>Pseudomonadati</taxon>
        <taxon>Pseudomonadota</taxon>
        <taxon>Betaproteobacteria</taxon>
        <taxon>Burkholderiales</taxon>
        <taxon>Burkholderiaceae</taxon>
        <taxon>Cupriavidus</taxon>
    </lineage>
</organism>
<proteinExistence type="predicted"/>
<accession>A0A1K0JK39</accession>
<gene>
    <name evidence="1" type="ORF">CNECB9_2370150</name>
</gene>
<dbReference type="AlphaFoldDB" id="A0A1K0JK39"/>
<sequence>MESLATGHWLATDDGDVVHARLLPDVKLTVTGDFGTLGEKLAAARFIAHWLNQAIEATPQDDNAAADRVYLGAAGVSLTPVRDGVGYVRADIAAALSKATGQLAEVITALVAARQAERERILAALDTPAHIAVMPDECLGVSDDRCYELGAKNGGQAVRLAIKAEVAQAMKSEE</sequence>